<comment type="subunit">
    <text evidence="5">ORC is composed of six subunits.</text>
</comment>
<evidence type="ECO:0000256" key="1">
    <source>
        <dbReference type="ARBA" id="ARBA00004123"/>
    </source>
</evidence>
<dbReference type="Pfam" id="PF01426">
    <property type="entry name" value="BAH"/>
    <property type="match status" value="1"/>
</dbReference>
<dbReference type="SUPFAM" id="SSF52540">
    <property type="entry name" value="P-loop containing nucleoside triphosphate hydrolases"/>
    <property type="match status" value="1"/>
</dbReference>
<evidence type="ECO:0000256" key="5">
    <source>
        <dbReference type="RuleBase" id="RU365058"/>
    </source>
</evidence>
<dbReference type="InterPro" id="IPR027417">
    <property type="entry name" value="P-loop_NTPase"/>
</dbReference>
<dbReference type="InParanoid" id="H2AW19"/>
<dbReference type="SUPFAM" id="SSF82061">
    <property type="entry name" value="BAH domain"/>
    <property type="match status" value="1"/>
</dbReference>
<evidence type="ECO:0000259" key="7">
    <source>
        <dbReference type="PROSITE" id="PS51038"/>
    </source>
</evidence>
<keyword evidence="9" id="KW-1185">Reference proteome</keyword>
<organism evidence="8 9">
    <name type="scientific">Kazachstania africana (strain ATCC 22294 / BCRC 22015 / CBS 2517 / CECT 1963 / NBRC 1671 / NRRL Y-8276)</name>
    <name type="common">Yeast</name>
    <name type="synonym">Kluyveromyces africanus</name>
    <dbReference type="NCBI Taxonomy" id="1071382"/>
    <lineage>
        <taxon>Eukaryota</taxon>
        <taxon>Fungi</taxon>
        <taxon>Dikarya</taxon>
        <taxon>Ascomycota</taxon>
        <taxon>Saccharomycotina</taxon>
        <taxon>Saccharomycetes</taxon>
        <taxon>Saccharomycetales</taxon>
        <taxon>Saccharomycetaceae</taxon>
        <taxon>Kazachstania</taxon>
    </lineage>
</organism>
<feature type="region of interest" description="Disordered" evidence="6">
    <location>
        <begin position="214"/>
        <end position="249"/>
    </location>
</feature>
<dbReference type="GO" id="GO:0003688">
    <property type="term" value="F:DNA replication origin binding"/>
    <property type="evidence" value="ECO:0007669"/>
    <property type="project" value="TreeGrafter"/>
</dbReference>
<keyword evidence="4 5" id="KW-0539">Nucleus</keyword>
<dbReference type="GO" id="GO:0005634">
    <property type="term" value="C:nucleus"/>
    <property type="evidence" value="ECO:0007669"/>
    <property type="project" value="UniProtKB-SubCell"/>
</dbReference>
<keyword evidence="5" id="KW-0547">Nucleotide-binding</keyword>
<evidence type="ECO:0000256" key="4">
    <source>
        <dbReference type="ARBA" id="ARBA00023242"/>
    </source>
</evidence>
<evidence type="ECO:0000256" key="3">
    <source>
        <dbReference type="ARBA" id="ARBA00023125"/>
    </source>
</evidence>
<keyword evidence="5" id="KW-0067">ATP-binding</keyword>
<dbReference type="RefSeq" id="XP_003957704.1">
    <property type="nucleotide sequence ID" value="XM_003957655.1"/>
</dbReference>
<comment type="similarity">
    <text evidence="2 5">Belongs to the ORC1 family.</text>
</comment>
<dbReference type="InterPro" id="IPR050311">
    <property type="entry name" value="ORC1/CDC6"/>
</dbReference>
<evidence type="ECO:0000256" key="6">
    <source>
        <dbReference type="SAM" id="MobiDB-lite"/>
    </source>
</evidence>
<dbReference type="InterPro" id="IPR003959">
    <property type="entry name" value="ATPase_AAA_core"/>
</dbReference>
<dbReference type="Gene3D" id="3.40.50.300">
    <property type="entry name" value="P-loop containing nucleotide triphosphate hydrolases"/>
    <property type="match status" value="1"/>
</dbReference>
<dbReference type="eggNOG" id="KOG1514">
    <property type="taxonomic scope" value="Eukaryota"/>
</dbReference>
<dbReference type="InterPro" id="IPR001025">
    <property type="entry name" value="BAH_dom"/>
</dbReference>
<dbReference type="PROSITE" id="PS51038">
    <property type="entry name" value="BAH"/>
    <property type="match status" value="1"/>
</dbReference>
<dbReference type="CDD" id="cd04720">
    <property type="entry name" value="BAH_Orc1p_Yeast"/>
    <property type="match status" value="1"/>
</dbReference>
<dbReference type="HOGENOM" id="CLU_012774_1_1_1"/>
<feature type="region of interest" description="Disordered" evidence="6">
    <location>
        <begin position="352"/>
        <end position="484"/>
    </location>
</feature>
<evidence type="ECO:0000256" key="2">
    <source>
        <dbReference type="ARBA" id="ARBA00008398"/>
    </source>
</evidence>
<dbReference type="STRING" id="1071382.H2AW19"/>
<dbReference type="KEGG" id="kaf:KAFR_0E04180"/>
<dbReference type="Proteomes" id="UP000005220">
    <property type="component" value="Chromosome 5"/>
</dbReference>
<comment type="subcellular location">
    <subcellularLocation>
        <location evidence="1 5">Nucleus</location>
    </subcellularLocation>
</comment>
<dbReference type="InterPro" id="IPR043151">
    <property type="entry name" value="BAH_sf"/>
</dbReference>
<evidence type="ECO:0000313" key="9">
    <source>
        <dbReference type="Proteomes" id="UP000005220"/>
    </source>
</evidence>
<feature type="compositionally biased region" description="Polar residues" evidence="6">
    <location>
        <begin position="361"/>
        <end position="386"/>
    </location>
</feature>
<dbReference type="OrthoDB" id="1926878at2759"/>
<reference evidence="8 9" key="1">
    <citation type="journal article" date="2011" name="Proc. Natl. Acad. Sci. U.S.A.">
        <title>Evolutionary erosion of yeast sex chromosomes by mating-type switching accidents.</title>
        <authorList>
            <person name="Gordon J.L."/>
            <person name="Armisen D."/>
            <person name="Proux-Wera E."/>
            <person name="Oheigeartaigh S.S."/>
            <person name="Byrne K.P."/>
            <person name="Wolfe K.H."/>
        </authorList>
    </citation>
    <scope>NUCLEOTIDE SEQUENCE [LARGE SCALE GENOMIC DNA]</scope>
    <source>
        <strain evidence="9">ATCC 22294 / BCRC 22015 / CBS 2517 / CECT 1963 / NBRC 1671 / NRRL Y-8276</strain>
    </source>
</reference>
<accession>H2AW19</accession>
<dbReference type="GO" id="GO:0016887">
    <property type="term" value="F:ATP hydrolysis activity"/>
    <property type="evidence" value="ECO:0007669"/>
    <property type="project" value="InterPro"/>
</dbReference>
<dbReference type="AlphaFoldDB" id="H2AW19"/>
<name>H2AW19_KAZAF</name>
<feature type="compositionally biased region" description="Polar residues" evidence="6">
    <location>
        <begin position="231"/>
        <end position="249"/>
    </location>
</feature>
<dbReference type="EMBL" id="HE650825">
    <property type="protein sequence ID" value="CCF58569.1"/>
    <property type="molecule type" value="Genomic_DNA"/>
</dbReference>
<feature type="domain" description="BAH" evidence="7">
    <location>
        <begin position="47"/>
        <end position="187"/>
    </location>
</feature>
<dbReference type="SMART" id="SM00439">
    <property type="entry name" value="BAH"/>
    <property type="match status" value="1"/>
</dbReference>
<sequence>MATSQKDLGDWNVVTTDEAGNIIFDTSRRSRKRGVKENFYLQRSDNISFRRGDSVIMRDAATDTYSVYLVHEIRQHTLNNVVEIWAFSYLRWFELKPIPYYREFDPDVLLDKRSSAEYLQKLQDEIDKNELYLTAELTEIWLKDFIGVANIYDEYHYISNKSEFRMNKDFYVKYICEPTAENFVKIDIKKEIDRIKTESDPKLSEQHLKRISVPRSRALPLPKPRNKQKKLSQSQPKEVKPNLQSSLSDNASSNKLAFYGSSQPSNIKNNGIKLEAPISNKSAHNKLAAFESNSVTTLATKPVTTPATKPVTKSRIISQSLPYTTAAQQIIDTEINKVQRLIDKEEERITQQVLSKEASEENGSLPQNQSDSSYYTSAEETASTAMEKSGNAEVEKGKTPDNLLNKNTKTGREAQDDDSSDDSPLSTIRKKRRLLGNKSTGSELRRLESSEEPLSIKIEDGEQTEQQKLLSGNGIERDASTTPQSSVTLEDVHTVNPGQNNISEDTILRIREKYTNLMSKVDYLENTDFSNITSFKELIMPSSEIDIAQLENRLRNSRKTENYTDTIYSRLNIRDPINSDITEFENKIIEIVDKMPVLQPRSGEFSRLYTKIFKLLRDCESKAIYIGGPTGSGKTTIVEKCFEELELSAQQNELPIFKRLKVDGYEIINANDCYELVWSQLSGEKLSSGAALESLQFYFANVPRHKKRQIVITLDSLDIMVSKGQDILYNFFNWTTLKNSKLILIAIASNTELPRKLLGEQVSSRIEYDVFTFKPYDKKALYNIACCKLEELNCIKKYWKDMGDNTPRVASREEHGDIRQLDIKIDENTVSSAARKISIMTRNVNDIILVCKKSVDVATTEYLNMQKLTYTRIEKYSDVYSQHISMEHVLKALSQKNDVNNVAYLNNCSLVTKLFLLAMLLKSHKMKEDEVKMKDVIEEIDDLFESDKISKEIKDIRGALFGNEEKINVEVIAWDLIAAELMKFDIIEKSGDSISFKISIDDIKEGISLNLYN</sequence>
<protein>
    <recommendedName>
        <fullName evidence="5">Origin recognition complex subunit 1</fullName>
    </recommendedName>
</protein>
<dbReference type="GO" id="GO:0033314">
    <property type="term" value="P:mitotic DNA replication checkpoint signaling"/>
    <property type="evidence" value="ECO:0007669"/>
    <property type="project" value="TreeGrafter"/>
</dbReference>
<dbReference type="Gene3D" id="2.30.30.490">
    <property type="match status" value="1"/>
</dbReference>
<dbReference type="Pfam" id="PF00004">
    <property type="entry name" value="AAA"/>
    <property type="match status" value="1"/>
</dbReference>
<dbReference type="GO" id="GO:0005694">
    <property type="term" value="C:chromosome"/>
    <property type="evidence" value="ECO:0007669"/>
    <property type="project" value="UniProtKB-ARBA"/>
</dbReference>
<evidence type="ECO:0000313" key="8">
    <source>
        <dbReference type="EMBL" id="CCF58569.1"/>
    </source>
</evidence>
<keyword evidence="5" id="KW-0235">DNA replication</keyword>
<keyword evidence="3 5" id="KW-0238">DNA-binding</keyword>
<dbReference type="PANTHER" id="PTHR10763">
    <property type="entry name" value="CELL DIVISION CONTROL PROTEIN 6-RELATED"/>
    <property type="match status" value="1"/>
</dbReference>
<dbReference type="PANTHER" id="PTHR10763:SF23">
    <property type="entry name" value="ORIGIN RECOGNITION COMPLEX SUBUNIT 1"/>
    <property type="match status" value="1"/>
</dbReference>
<dbReference type="InterPro" id="IPR048867">
    <property type="entry name" value="WHD_ORC1"/>
</dbReference>
<dbReference type="GO" id="GO:0006270">
    <property type="term" value="P:DNA replication initiation"/>
    <property type="evidence" value="ECO:0007669"/>
    <property type="project" value="TreeGrafter"/>
</dbReference>
<gene>
    <name evidence="8" type="primary">KAFR0E04180</name>
    <name evidence="8" type="ORF">KAFR_0E04180</name>
</gene>
<proteinExistence type="inferred from homology"/>
<dbReference type="GO" id="GO:0003682">
    <property type="term" value="F:chromatin binding"/>
    <property type="evidence" value="ECO:0007669"/>
    <property type="project" value="InterPro"/>
</dbReference>
<comment type="function">
    <text evidence="5">Component of the origin recognition complex (ORC) that binds origins of replication. DNA-binding is ATP-dependent, however specific DNA sequences that define origins of replication have not been identified so far. ORC is required to assemble the pre-replication complex necessary to initiate DNA replication.</text>
</comment>
<dbReference type="GeneID" id="13884017"/>
<dbReference type="GO" id="GO:0005524">
    <property type="term" value="F:ATP binding"/>
    <property type="evidence" value="ECO:0007669"/>
    <property type="project" value="UniProtKB-KW"/>
</dbReference>
<dbReference type="Pfam" id="PF21312">
    <property type="entry name" value="WHD_ORC1"/>
    <property type="match status" value="1"/>
</dbReference>